<sequence>MYRLFPDDMPPMEQNISVLDELDAEDAEVATNNGTDPTPCNFGGCHPQTEELLDRIVSGSKQDISRHFIRASRARFRTWLSHKIDVSWNKQLVSYEGDEHGVKVNFQDGSNAHGSLLVATDGASSHVRLQMLGAENCQTKAASVNATSANVILSREEYAPLLAKGSAFVVANTGDFHFFIGSRSFHPEKQTADYYWSVCLDRAKDSSSIEQSGSDWKASALARVLKVTKPLHSSLRKYIENINPSQMASTASQLLQWSPPSALPAKRVILAGDAFHAMTPFHGAGANTALLDAFDVAQLVNQATKKGVDVQAVVEPYTEIAIPRGQGMVEFSRSAGLSPDPYYWTKSSRTVFVERGFEWKELDPMI</sequence>
<evidence type="ECO:0000313" key="8">
    <source>
        <dbReference type="Proteomes" id="UP000073492"/>
    </source>
</evidence>
<keyword evidence="5" id="KW-0503">Monooxygenase</keyword>
<evidence type="ECO:0000259" key="6">
    <source>
        <dbReference type="Pfam" id="PF01494"/>
    </source>
</evidence>
<keyword evidence="3" id="KW-0274">FAD</keyword>
<name>A0A139I6N6_9PEZI</name>
<comment type="caution">
    <text evidence="7">The sequence shown here is derived from an EMBL/GenBank/DDBJ whole genome shotgun (WGS) entry which is preliminary data.</text>
</comment>
<comment type="cofactor">
    <cofactor evidence="1">
        <name>FAD</name>
        <dbReference type="ChEBI" id="CHEBI:57692"/>
    </cofactor>
</comment>
<accession>A0A139I6N6</accession>
<dbReference type="PRINTS" id="PR00420">
    <property type="entry name" value="RNGMNOXGNASE"/>
</dbReference>
<reference evidence="7 8" key="1">
    <citation type="submission" date="2015-07" db="EMBL/GenBank/DDBJ databases">
        <title>Comparative genomics of the Sigatoka disease complex on banana suggests a link between parallel evolutionary changes in Pseudocercospora fijiensis and Pseudocercospora eumusae and increased virulence on the banana host.</title>
        <authorList>
            <person name="Chang T.-C."/>
            <person name="Salvucci A."/>
            <person name="Crous P.W."/>
            <person name="Stergiopoulos I."/>
        </authorList>
    </citation>
    <scope>NUCLEOTIDE SEQUENCE [LARGE SCALE GENOMIC DNA]</scope>
    <source>
        <strain evidence="7 8">CBS 116634</strain>
    </source>
</reference>
<dbReference type="EMBL" id="LFZO01000263">
    <property type="protein sequence ID" value="KXT10411.1"/>
    <property type="molecule type" value="Genomic_DNA"/>
</dbReference>
<protein>
    <recommendedName>
        <fullName evidence="6">FAD-binding domain-containing protein</fullName>
    </recommendedName>
</protein>
<dbReference type="GO" id="GO:0071949">
    <property type="term" value="F:FAD binding"/>
    <property type="evidence" value="ECO:0007669"/>
    <property type="project" value="InterPro"/>
</dbReference>
<proteinExistence type="predicted"/>
<keyword evidence="4" id="KW-0560">Oxidoreductase</keyword>
<keyword evidence="2" id="KW-0285">Flavoprotein</keyword>
<dbReference type="Gene3D" id="3.50.50.60">
    <property type="entry name" value="FAD/NAD(P)-binding domain"/>
    <property type="match status" value="1"/>
</dbReference>
<gene>
    <name evidence="7" type="ORF">AC579_7838</name>
</gene>
<keyword evidence="8" id="KW-1185">Reference proteome</keyword>
<feature type="domain" description="FAD-binding" evidence="6">
    <location>
        <begin position="84"/>
        <end position="332"/>
    </location>
</feature>
<dbReference type="InterPro" id="IPR002938">
    <property type="entry name" value="FAD-bd"/>
</dbReference>
<dbReference type="AlphaFoldDB" id="A0A139I6N6"/>
<organism evidence="7 8">
    <name type="scientific">Pseudocercospora musae</name>
    <dbReference type="NCBI Taxonomy" id="113226"/>
    <lineage>
        <taxon>Eukaryota</taxon>
        <taxon>Fungi</taxon>
        <taxon>Dikarya</taxon>
        <taxon>Ascomycota</taxon>
        <taxon>Pezizomycotina</taxon>
        <taxon>Dothideomycetes</taxon>
        <taxon>Dothideomycetidae</taxon>
        <taxon>Mycosphaerellales</taxon>
        <taxon>Mycosphaerellaceae</taxon>
        <taxon>Pseudocercospora</taxon>
    </lineage>
</organism>
<dbReference type="InterPro" id="IPR036188">
    <property type="entry name" value="FAD/NAD-bd_sf"/>
</dbReference>
<evidence type="ECO:0000256" key="1">
    <source>
        <dbReference type="ARBA" id="ARBA00001974"/>
    </source>
</evidence>
<evidence type="ECO:0000256" key="5">
    <source>
        <dbReference type="ARBA" id="ARBA00023033"/>
    </source>
</evidence>
<dbReference type="SUPFAM" id="SSF51905">
    <property type="entry name" value="FAD/NAD(P)-binding domain"/>
    <property type="match status" value="1"/>
</dbReference>
<evidence type="ECO:0000256" key="4">
    <source>
        <dbReference type="ARBA" id="ARBA00023002"/>
    </source>
</evidence>
<dbReference type="OrthoDB" id="47494at2759"/>
<evidence type="ECO:0000313" key="7">
    <source>
        <dbReference type="EMBL" id="KXT10411.1"/>
    </source>
</evidence>
<dbReference type="Pfam" id="PF01494">
    <property type="entry name" value="FAD_binding_3"/>
    <property type="match status" value="1"/>
</dbReference>
<dbReference type="PANTHER" id="PTHR47178:SF6">
    <property type="entry name" value="FAD-BINDING DOMAIN-CONTAINING PROTEIN"/>
    <property type="match status" value="1"/>
</dbReference>
<dbReference type="PANTHER" id="PTHR47178">
    <property type="entry name" value="MONOOXYGENASE, FAD-BINDING"/>
    <property type="match status" value="1"/>
</dbReference>
<dbReference type="STRING" id="113226.A0A139I6N6"/>
<dbReference type="Proteomes" id="UP000073492">
    <property type="component" value="Unassembled WGS sequence"/>
</dbReference>
<evidence type="ECO:0000256" key="2">
    <source>
        <dbReference type="ARBA" id="ARBA00022630"/>
    </source>
</evidence>
<dbReference type="GO" id="GO:0004497">
    <property type="term" value="F:monooxygenase activity"/>
    <property type="evidence" value="ECO:0007669"/>
    <property type="project" value="UniProtKB-KW"/>
</dbReference>
<evidence type="ECO:0000256" key="3">
    <source>
        <dbReference type="ARBA" id="ARBA00022827"/>
    </source>
</evidence>